<dbReference type="PANTHER" id="PTHR32071">
    <property type="entry name" value="TRANSCRIPTIONAL REGULATORY PROTEIN"/>
    <property type="match status" value="1"/>
</dbReference>
<dbReference type="PROSITE" id="PS50045">
    <property type="entry name" value="SIGMA54_INTERACT_4"/>
    <property type="match status" value="1"/>
</dbReference>
<dbReference type="SUPFAM" id="SSF46689">
    <property type="entry name" value="Homeodomain-like"/>
    <property type="match status" value="1"/>
</dbReference>
<dbReference type="InterPro" id="IPR058031">
    <property type="entry name" value="AAA_lid_NorR"/>
</dbReference>
<keyword evidence="13" id="KW-1185">Reference proteome</keyword>
<organism evidence="12 13">
    <name type="scientific">Pacificispira spongiicola</name>
    <dbReference type="NCBI Taxonomy" id="2729598"/>
    <lineage>
        <taxon>Bacteria</taxon>
        <taxon>Pseudomonadati</taxon>
        <taxon>Pseudomonadota</taxon>
        <taxon>Alphaproteobacteria</taxon>
        <taxon>Rhodospirillales</taxon>
        <taxon>Rhodospirillaceae</taxon>
        <taxon>Pacificispira</taxon>
    </lineage>
</organism>
<dbReference type="PROSITE" id="PS50112">
    <property type="entry name" value="PAS"/>
    <property type="match status" value="1"/>
</dbReference>
<gene>
    <name evidence="12" type="ORF">HH303_13230</name>
</gene>
<dbReference type="InterPro" id="IPR030828">
    <property type="entry name" value="HTH_TyrR"/>
</dbReference>
<feature type="domain" description="PAS" evidence="11">
    <location>
        <begin position="17"/>
        <end position="57"/>
    </location>
</feature>
<keyword evidence="5" id="KW-0805">Transcription regulation</keyword>
<evidence type="ECO:0000259" key="10">
    <source>
        <dbReference type="PROSITE" id="PS50045"/>
    </source>
</evidence>
<protein>
    <recommendedName>
        <fullName evidence="9">HTH-type transcriptional regulatory protein TyrR</fullName>
    </recommendedName>
</protein>
<evidence type="ECO:0000256" key="2">
    <source>
        <dbReference type="ARBA" id="ARBA00022797"/>
    </source>
</evidence>
<proteinExistence type="predicted"/>
<evidence type="ECO:0000256" key="4">
    <source>
        <dbReference type="ARBA" id="ARBA00023012"/>
    </source>
</evidence>
<dbReference type="SUPFAM" id="SSF52540">
    <property type="entry name" value="P-loop containing nucleoside triphosphate hydrolases"/>
    <property type="match status" value="1"/>
</dbReference>
<evidence type="ECO:0000256" key="9">
    <source>
        <dbReference type="ARBA" id="ARBA00029500"/>
    </source>
</evidence>
<keyword evidence="2" id="KW-0058">Aromatic hydrocarbons catabolism</keyword>
<reference evidence="12 13" key="1">
    <citation type="submission" date="2020-04" db="EMBL/GenBank/DDBJ databases">
        <title>Rhodospirillaceae bacterium KN72 isolated from deep sea.</title>
        <authorList>
            <person name="Zhang D.-C."/>
        </authorList>
    </citation>
    <scope>NUCLEOTIDE SEQUENCE [LARGE SCALE GENOMIC DNA]</scope>
    <source>
        <strain evidence="12 13">KN72</strain>
    </source>
</reference>
<dbReference type="CDD" id="cd00009">
    <property type="entry name" value="AAA"/>
    <property type="match status" value="1"/>
</dbReference>
<sequence length="462" mass="51280">MTRNQTPSTPFDVTASLDALPDGLIVLNDAGIVAFCNREAGTIAGFDPTGIVGQDFVAVCRESDLNWTLILEMLEAGRSGNLILRGETVGAIFVTLRRAGPPEADAGYVLTLRDLAVFDHARRQASGQRSEAGFHAVNERRLRPDFARQRSISPWLDRMMARGERALLQGARIIITGESGVGKTEMARYLHNFVANGTDPFVAVNCAAIPESLFESELFGYEKGAFTGASVEGKKGLIESAEGGTLFLDEIGEIPLPLQAKLLSFLEDGVIMRIGGTRSRRVNVRVISATNRDLLALADERRFRLDLYYRLAVVNMPMRPLREVPELLEHLIEKFLTAINQRRSVPLDLSDDLRDRLRLYQYPGNIRELWNLMLQISVLGEDIDELPRRLMELDLNAPNAPLQETLPETPPLAERTSLRDAVADYELRIIEDAIRIHGSKRKAAAALGVDIGTISRKTRKNQ</sequence>
<keyword evidence="6" id="KW-0238">DNA-binding</keyword>
<evidence type="ECO:0000313" key="13">
    <source>
        <dbReference type="Proteomes" id="UP000539372"/>
    </source>
</evidence>
<dbReference type="InterPro" id="IPR025662">
    <property type="entry name" value="Sigma_54_int_dom_ATP-bd_1"/>
</dbReference>
<dbReference type="Pfam" id="PF00158">
    <property type="entry name" value="Sigma54_activat"/>
    <property type="match status" value="1"/>
</dbReference>
<dbReference type="PROSITE" id="PS00675">
    <property type="entry name" value="SIGMA54_INTERACT_1"/>
    <property type="match status" value="1"/>
</dbReference>
<dbReference type="SUPFAM" id="SSF55785">
    <property type="entry name" value="PYP-like sensor domain (PAS domain)"/>
    <property type="match status" value="1"/>
</dbReference>
<dbReference type="InterPro" id="IPR009057">
    <property type="entry name" value="Homeodomain-like_sf"/>
</dbReference>
<evidence type="ECO:0000256" key="7">
    <source>
        <dbReference type="ARBA" id="ARBA00023159"/>
    </source>
</evidence>
<dbReference type="Proteomes" id="UP000539372">
    <property type="component" value="Unassembled WGS sequence"/>
</dbReference>
<dbReference type="Gene3D" id="3.40.50.300">
    <property type="entry name" value="P-loop containing nucleotide triphosphate hydrolases"/>
    <property type="match status" value="1"/>
</dbReference>
<evidence type="ECO:0000313" key="12">
    <source>
        <dbReference type="EMBL" id="NMM45450.1"/>
    </source>
</evidence>
<dbReference type="Gene3D" id="1.10.8.60">
    <property type="match status" value="1"/>
</dbReference>
<feature type="domain" description="Sigma-54 factor interaction" evidence="10">
    <location>
        <begin position="149"/>
        <end position="378"/>
    </location>
</feature>
<evidence type="ECO:0000256" key="1">
    <source>
        <dbReference type="ARBA" id="ARBA00022741"/>
    </source>
</evidence>
<dbReference type="InterPro" id="IPR000014">
    <property type="entry name" value="PAS"/>
</dbReference>
<dbReference type="InterPro" id="IPR027417">
    <property type="entry name" value="P-loop_NTPase"/>
</dbReference>
<dbReference type="PROSITE" id="PS00688">
    <property type="entry name" value="SIGMA54_INTERACT_3"/>
    <property type="match status" value="1"/>
</dbReference>
<dbReference type="GO" id="GO:0003677">
    <property type="term" value="F:DNA binding"/>
    <property type="evidence" value="ECO:0007669"/>
    <property type="project" value="UniProtKB-KW"/>
</dbReference>
<keyword evidence="7" id="KW-0010">Activator</keyword>
<comment type="caution">
    <text evidence="12">The sequence shown here is derived from an EMBL/GenBank/DDBJ whole genome shotgun (WGS) entry which is preliminary data.</text>
</comment>
<evidence type="ECO:0000256" key="6">
    <source>
        <dbReference type="ARBA" id="ARBA00023125"/>
    </source>
</evidence>
<dbReference type="Gene3D" id="1.10.10.60">
    <property type="entry name" value="Homeodomain-like"/>
    <property type="match status" value="1"/>
</dbReference>
<dbReference type="CDD" id="cd00130">
    <property type="entry name" value="PAS"/>
    <property type="match status" value="1"/>
</dbReference>
<dbReference type="EMBL" id="JABBNT010000004">
    <property type="protein sequence ID" value="NMM45450.1"/>
    <property type="molecule type" value="Genomic_DNA"/>
</dbReference>
<evidence type="ECO:0000256" key="3">
    <source>
        <dbReference type="ARBA" id="ARBA00022840"/>
    </source>
</evidence>
<dbReference type="Pfam" id="PF25601">
    <property type="entry name" value="AAA_lid_14"/>
    <property type="match status" value="1"/>
</dbReference>
<keyword evidence="4" id="KW-0902">Two-component regulatory system</keyword>
<dbReference type="SMART" id="SM00382">
    <property type="entry name" value="AAA"/>
    <property type="match status" value="1"/>
</dbReference>
<dbReference type="GO" id="GO:0000160">
    <property type="term" value="P:phosphorelay signal transduction system"/>
    <property type="evidence" value="ECO:0007669"/>
    <property type="project" value="UniProtKB-KW"/>
</dbReference>
<dbReference type="InterPro" id="IPR025943">
    <property type="entry name" value="Sigma_54_int_dom_ATP-bd_2"/>
</dbReference>
<dbReference type="InterPro" id="IPR002078">
    <property type="entry name" value="Sigma_54_int"/>
</dbReference>
<dbReference type="PROSITE" id="PS00676">
    <property type="entry name" value="SIGMA54_INTERACT_2"/>
    <property type="match status" value="1"/>
</dbReference>
<dbReference type="RefSeq" id="WP_169625850.1">
    <property type="nucleotide sequence ID" value="NZ_JABBNT010000004.1"/>
</dbReference>
<accession>A0A7Y0E1D6</accession>
<evidence type="ECO:0000256" key="5">
    <source>
        <dbReference type="ARBA" id="ARBA00023015"/>
    </source>
</evidence>
<dbReference type="Pfam" id="PF00989">
    <property type="entry name" value="PAS"/>
    <property type="match status" value="1"/>
</dbReference>
<keyword evidence="1" id="KW-0547">Nucleotide-binding</keyword>
<name>A0A7Y0E1D6_9PROT</name>
<keyword evidence="3" id="KW-0067">ATP-binding</keyword>
<dbReference type="InterPro" id="IPR035965">
    <property type="entry name" value="PAS-like_dom_sf"/>
</dbReference>
<dbReference type="GO" id="GO:0006355">
    <property type="term" value="P:regulation of DNA-templated transcription"/>
    <property type="evidence" value="ECO:0007669"/>
    <property type="project" value="InterPro"/>
</dbReference>
<dbReference type="AlphaFoldDB" id="A0A7Y0E1D6"/>
<dbReference type="FunFam" id="3.40.50.300:FF:000006">
    <property type="entry name" value="DNA-binding transcriptional regulator NtrC"/>
    <property type="match status" value="1"/>
</dbReference>
<evidence type="ECO:0000259" key="11">
    <source>
        <dbReference type="PROSITE" id="PS50112"/>
    </source>
</evidence>
<dbReference type="InterPro" id="IPR013767">
    <property type="entry name" value="PAS_fold"/>
</dbReference>
<dbReference type="Pfam" id="PF18024">
    <property type="entry name" value="HTH_50"/>
    <property type="match status" value="1"/>
</dbReference>
<dbReference type="InterPro" id="IPR003593">
    <property type="entry name" value="AAA+_ATPase"/>
</dbReference>
<dbReference type="GO" id="GO:0005524">
    <property type="term" value="F:ATP binding"/>
    <property type="evidence" value="ECO:0007669"/>
    <property type="project" value="UniProtKB-KW"/>
</dbReference>
<dbReference type="Gene3D" id="3.30.450.20">
    <property type="entry name" value="PAS domain"/>
    <property type="match status" value="1"/>
</dbReference>
<evidence type="ECO:0000256" key="8">
    <source>
        <dbReference type="ARBA" id="ARBA00023163"/>
    </source>
</evidence>
<keyword evidence="8" id="KW-0804">Transcription</keyword>
<dbReference type="InterPro" id="IPR025944">
    <property type="entry name" value="Sigma_54_int_dom_CS"/>
</dbReference>